<feature type="region of interest" description="Disordered" evidence="1">
    <location>
        <begin position="161"/>
        <end position="180"/>
    </location>
</feature>
<feature type="region of interest" description="Disordered" evidence="1">
    <location>
        <begin position="454"/>
        <end position="480"/>
    </location>
</feature>
<dbReference type="PANTHER" id="PTHR28298">
    <property type="entry name" value="EISOSOME PROTEIN 1"/>
    <property type="match status" value="1"/>
</dbReference>
<feature type="region of interest" description="Disordered" evidence="1">
    <location>
        <begin position="188"/>
        <end position="208"/>
    </location>
</feature>
<feature type="region of interest" description="Disordered" evidence="1">
    <location>
        <begin position="1"/>
        <end position="67"/>
    </location>
</feature>
<feature type="compositionally biased region" description="Low complexity" evidence="1">
    <location>
        <begin position="747"/>
        <end position="768"/>
    </location>
</feature>
<feature type="compositionally biased region" description="Low complexity" evidence="1">
    <location>
        <begin position="626"/>
        <end position="645"/>
    </location>
</feature>
<feature type="region of interest" description="Disordered" evidence="1">
    <location>
        <begin position="223"/>
        <end position="261"/>
    </location>
</feature>
<reference evidence="2" key="1">
    <citation type="submission" date="2017-09" db="EMBL/GenBank/DDBJ databases">
        <title>Polyketide synthases of a Diaporthe helianthi virulent isolate.</title>
        <authorList>
            <person name="Baroncelli R."/>
        </authorList>
    </citation>
    <scope>NUCLEOTIDE SEQUENCE [LARGE SCALE GENOMIC DNA]</scope>
    <source>
        <strain evidence="2">7/96</strain>
    </source>
</reference>
<dbReference type="GO" id="GO:0070941">
    <property type="term" value="P:eisosome assembly"/>
    <property type="evidence" value="ECO:0007669"/>
    <property type="project" value="TreeGrafter"/>
</dbReference>
<feature type="compositionally biased region" description="Low complexity" evidence="1">
    <location>
        <begin position="25"/>
        <end position="41"/>
    </location>
</feature>
<organism evidence="2 3">
    <name type="scientific">Diaporthe helianthi</name>
    <dbReference type="NCBI Taxonomy" id="158607"/>
    <lineage>
        <taxon>Eukaryota</taxon>
        <taxon>Fungi</taxon>
        <taxon>Dikarya</taxon>
        <taxon>Ascomycota</taxon>
        <taxon>Pezizomycotina</taxon>
        <taxon>Sordariomycetes</taxon>
        <taxon>Sordariomycetidae</taxon>
        <taxon>Diaporthales</taxon>
        <taxon>Diaporthaceae</taxon>
        <taxon>Diaporthe</taxon>
    </lineage>
</organism>
<sequence length="823" mass="87702">MTSVSAATQTATHELQPAPAPAPTPSTATAAPTAPATTSAPDKAAGHDGRLKYARPQDLPSFPSLGLREGDAAASAAASLGWASSKPVALWAPVSDTDAHKAATLAQDYKMPSAWQPHPSPSGSKTAAVLAAENATRGDRHSSSAQPASTWGNSAANQAFAAGRNAPRESAAPHTMTTLDRQKSLRAARGAMAGNTRPRSTSTPMAYPDSANAAVNALSAATIAHRPTTGRRTDAGASPITTLDRQMYTSNPPVKPEVDERNREAVLHASAVAMAKKMYSTQQKAFDNSAHKNDQGGTRPRSADSDQVRPMHFNNLQEAAYRLAQERLAKLQDEHQRNRGYQDYYGAGASPVSPGRKFTKLGKARRRSSSDSDVAGPGNEDDRQRSRQIHNQMSLFSTRLSEVDESQRARDRDALLAAAQRNVKAAMEGMDEKVSRDTGRVTSAKLSQWELRAHATAQARSDERKGAGPAAGQVDLGSGQYMDRERVEQIAAKRVQPLLDEINEKAELERKRILALREEQEKKRLEWEAEKARNAEVKENQRKLKEEEKARRGELKQEAKARKEEEKAAKAEERRLAREEKDHESEAPPGAARQPNEESTSHRHRILPFTPKIQTKSPSAGHVRGEPSPLSPSSNTSPESANESPTSRVKNWLKSRLSKPRAKSISGNNSKSSDAGNGKGSGGFLGGHRLKRLHPDGTGSMTSLSEERSASMREVALAGRASAPVVASDGPGENSGSKIIAPTTAVSGTGSPRSAGGSASSDDGASYDLEGRDRADMSSGAPELEGIAPPKAISDPAGAGSGVTPRSSLGSGNRDSKFIEIID</sequence>
<protein>
    <recommendedName>
        <fullName evidence="4">Eisosome protein 1</fullName>
    </recommendedName>
</protein>
<keyword evidence="3" id="KW-1185">Reference proteome</keyword>
<feature type="compositionally biased region" description="Polar residues" evidence="1">
    <location>
        <begin position="1"/>
        <end position="13"/>
    </location>
</feature>
<name>A0A2P5I5F6_DIAHE</name>
<feature type="compositionally biased region" description="Gly residues" evidence="1">
    <location>
        <begin position="677"/>
        <end position="686"/>
    </location>
</feature>
<feature type="compositionally biased region" description="Polar residues" evidence="1">
    <location>
        <begin position="804"/>
        <end position="813"/>
    </location>
</feature>
<gene>
    <name evidence="2" type="ORF">DHEL01_v203873</name>
</gene>
<feature type="region of interest" description="Disordered" evidence="1">
    <location>
        <begin position="280"/>
        <end position="308"/>
    </location>
</feature>
<accession>A0A2P5I5F6</accession>
<dbReference type="OrthoDB" id="4070583at2759"/>
<feature type="compositionally biased region" description="Basic residues" evidence="1">
    <location>
        <begin position="651"/>
        <end position="662"/>
    </location>
</feature>
<feature type="compositionally biased region" description="Polar residues" evidence="1">
    <location>
        <begin position="143"/>
        <end position="152"/>
    </location>
</feature>
<evidence type="ECO:0008006" key="4">
    <source>
        <dbReference type="Google" id="ProtNLM"/>
    </source>
</evidence>
<feature type="region of interest" description="Disordered" evidence="1">
    <location>
        <begin position="112"/>
        <end position="152"/>
    </location>
</feature>
<comment type="caution">
    <text evidence="2">The sequence shown here is derived from an EMBL/GenBank/DDBJ whole genome shotgun (WGS) entry which is preliminary data.</text>
</comment>
<dbReference type="InterPro" id="IPR024527">
    <property type="entry name" value="Eisosome1"/>
</dbReference>
<feature type="compositionally biased region" description="Basic and acidic residues" evidence="1">
    <location>
        <begin position="814"/>
        <end position="823"/>
    </location>
</feature>
<evidence type="ECO:0000256" key="1">
    <source>
        <dbReference type="SAM" id="MobiDB-lite"/>
    </source>
</evidence>
<dbReference type="EMBL" id="MAVT02000245">
    <property type="protein sequence ID" value="POS77735.1"/>
    <property type="molecule type" value="Genomic_DNA"/>
</dbReference>
<feature type="compositionally biased region" description="Basic residues" evidence="1">
    <location>
        <begin position="357"/>
        <end position="367"/>
    </location>
</feature>
<evidence type="ECO:0000313" key="2">
    <source>
        <dbReference type="EMBL" id="POS77735.1"/>
    </source>
</evidence>
<feature type="region of interest" description="Disordered" evidence="1">
    <location>
        <begin position="341"/>
        <end position="407"/>
    </location>
</feature>
<dbReference type="Proteomes" id="UP000094444">
    <property type="component" value="Unassembled WGS sequence"/>
</dbReference>
<feature type="region of interest" description="Disordered" evidence="1">
    <location>
        <begin position="528"/>
        <end position="823"/>
    </location>
</feature>
<dbReference type="Pfam" id="PF12757">
    <property type="entry name" value="Eisosome1"/>
    <property type="match status" value="1"/>
</dbReference>
<dbReference type="AlphaFoldDB" id="A0A2P5I5F6"/>
<feature type="compositionally biased region" description="Basic and acidic residues" evidence="1">
    <location>
        <begin position="528"/>
        <end position="586"/>
    </location>
</feature>
<dbReference type="InParanoid" id="A0A2P5I5F6"/>
<feature type="compositionally biased region" description="Polar residues" evidence="1">
    <location>
        <begin position="239"/>
        <end position="252"/>
    </location>
</feature>
<proteinExistence type="predicted"/>
<dbReference type="PANTHER" id="PTHR28298:SF1">
    <property type="entry name" value="EISOSOME PROTEIN 1"/>
    <property type="match status" value="1"/>
</dbReference>
<feature type="compositionally biased region" description="Polar residues" evidence="1">
    <location>
        <begin position="665"/>
        <end position="675"/>
    </location>
</feature>
<dbReference type="STRING" id="158607.A0A2P5I5F6"/>
<evidence type="ECO:0000313" key="3">
    <source>
        <dbReference type="Proteomes" id="UP000094444"/>
    </source>
</evidence>
<feature type="compositionally biased region" description="Polar residues" evidence="1">
    <location>
        <begin position="389"/>
        <end position="400"/>
    </location>
</feature>